<dbReference type="PANTHER" id="PTHR14494">
    <property type="entry name" value="ALADIN/ADRACALIN/AAAS"/>
    <property type="match status" value="1"/>
</dbReference>
<dbReference type="PROSITE" id="PS00678">
    <property type="entry name" value="WD_REPEATS_1"/>
    <property type="match status" value="1"/>
</dbReference>
<keyword evidence="5" id="KW-1185">Reference proteome</keyword>
<dbReference type="GO" id="GO:0006913">
    <property type="term" value="P:nucleocytoplasmic transport"/>
    <property type="evidence" value="ECO:0007669"/>
    <property type="project" value="TreeGrafter"/>
</dbReference>
<dbReference type="AlphaFoldDB" id="A0A9P0B7R8"/>
<dbReference type="InterPro" id="IPR015943">
    <property type="entry name" value="WD40/YVTN_repeat-like_dom_sf"/>
</dbReference>
<dbReference type="Gene3D" id="2.130.10.10">
    <property type="entry name" value="YVTN repeat-like/Quinoprotein amine dehydrogenase"/>
    <property type="match status" value="1"/>
</dbReference>
<dbReference type="SMART" id="SM00320">
    <property type="entry name" value="WD40"/>
    <property type="match status" value="4"/>
</dbReference>
<sequence>MIGNTAQTLIQISTTPIKKMRNLQDFEVPNDGEISVCEINGRMQSMNLEYANVNAFTTSVEKHPKIHITRDLLHPVSSGDEGRALFLPVDVPFLKQLTQVYYEQGFYEALHIGVSSEHIVVSKGSRLLLNLLNYVRKVQVIFNPNIRYSSTSLINNLSQTKNWQENTIRCIAWHPYYTKVAVATCDDSVRVYSSETNFTPLLRCKQQKNVTCIAWRPMSNTEVAVAHETGIIVWNIDPNSLVARPSISNTIILHRIEHKAVMSIVWSPKGDLLVSAAACDNTLLVWDVEMDRTSFLKRPGGNGNVLIKWSPNGEKLLSCTNGVVFRVWDCRNWECERWTVLSGRVQSGCWADNGNSLLFATNNDPVIYSVIVKSDLIFAKDVENASNKAAAIFDVAKVDIDGVMVGGLVQSMESDPKGRQLAVIYQETNCVTVFNVVRQAGLQLIPSSLVVGLPEERPSSVSFQQNFESGSCLTIGWSSGRVQYYPIIYTDLNHTQDNCQLSGNNSTFLNPIMHSTKVSRFL</sequence>
<evidence type="ECO:0000259" key="3">
    <source>
        <dbReference type="Pfam" id="PF25460"/>
    </source>
</evidence>
<accession>A0A9P0B7R8</accession>
<dbReference type="EMBL" id="OV121136">
    <property type="protein sequence ID" value="CAH0558280.1"/>
    <property type="molecule type" value="Genomic_DNA"/>
</dbReference>
<dbReference type="InterPro" id="IPR045139">
    <property type="entry name" value="Aladin"/>
</dbReference>
<evidence type="ECO:0000256" key="2">
    <source>
        <dbReference type="ARBA" id="ARBA00022737"/>
    </source>
</evidence>
<proteinExistence type="predicted"/>
<dbReference type="PANTHER" id="PTHR14494:SF0">
    <property type="entry name" value="ALADIN"/>
    <property type="match status" value="1"/>
</dbReference>
<reference evidence="4" key="1">
    <citation type="submission" date="2021-12" db="EMBL/GenBank/DDBJ databases">
        <authorList>
            <person name="King R."/>
        </authorList>
    </citation>
    <scope>NUCLEOTIDE SEQUENCE</scope>
</reference>
<organism evidence="4 5">
    <name type="scientific">Brassicogethes aeneus</name>
    <name type="common">Rape pollen beetle</name>
    <name type="synonym">Meligethes aeneus</name>
    <dbReference type="NCBI Taxonomy" id="1431903"/>
    <lineage>
        <taxon>Eukaryota</taxon>
        <taxon>Metazoa</taxon>
        <taxon>Ecdysozoa</taxon>
        <taxon>Arthropoda</taxon>
        <taxon>Hexapoda</taxon>
        <taxon>Insecta</taxon>
        <taxon>Pterygota</taxon>
        <taxon>Neoptera</taxon>
        <taxon>Endopterygota</taxon>
        <taxon>Coleoptera</taxon>
        <taxon>Polyphaga</taxon>
        <taxon>Cucujiformia</taxon>
        <taxon>Nitidulidae</taxon>
        <taxon>Meligethinae</taxon>
        <taxon>Brassicogethes</taxon>
    </lineage>
</organism>
<feature type="domain" description="Aladin seven-bladed propeller" evidence="3">
    <location>
        <begin position="150"/>
        <end position="488"/>
    </location>
</feature>
<protein>
    <recommendedName>
        <fullName evidence="3">Aladin seven-bladed propeller domain-containing protein</fullName>
    </recommendedName>
</protein>
<dbReference type="InterPro" id="IPR019775">
    <property type="entry name" value="WD40_repeat_CS"/>
</dbReference>
<gene>
    <name evidence="4" type="ORF">MELIAE_LOCUS8788</name>
</gene>
<evidence type="ECO:0000256" key="1">
    <source>
        <dbReference type="ARBA" id="ARBA00022574"/>
    </source>
</evidence>
<dbReference type="InterPro" id="IPR057403">
    <property type="entry name" value="Beta-prop_Aladin"/>
</dbReference>
<dbReference type="InterPro" id="IPR036322">
    <property type="entry name" value="WD40_repeat_dom_sf"/>
</dbReference>
<dbReference type="SUPFAM" id="SSF50978">
    <property type="entry name" value="WD40 repeat-like"/>
    <property type="match status" value="1"/>
</dbReference>
<name>A0A9P0B7R8_BRAAE</name>
<evidence type="ECO:0000313" key="5">
    <source>
        <dbReference type="Proteomes" id="UP001154078"/>
    </source>
</evidence>
<dbReference type="OrthoDB" id="411991at2759"/>
<dbReference type="InterPro" id="IPR001680">
    <property type="entry name" value="WD40_rpt"/>
</dbReference>
<evidence type="ECO:0000313" key="4">
    <source>
        <dbReference type="EMBL" id="CAH0558280.1"/>
    </source>
</evidence>
<dbReference type="Pfam" id="PF25460">
    <property type="entry name" value="Beta-prop_Aladin"/>
    <property type="match status" value="1"/>
</dbReference>
<keyword evidence="2" id="KW-0677">Repeat</keyword>
<keyword evidence="1" id="KW-0853">WD repeat</keyword>
<dbReference type="GO" id="GO:0005643">
    <property type="term" value="C:nuclear pore"/>
    <property type="evidence" value="ECO:0007669"/>
    <property type="project" value="TreeGrafter"/>
</dbReference>
<dbReference type="Proteomes" id="UP001154078">
    <property type="component" value="Chromosome 5"/>
</dbReference>